<sequence length="174" mass="19729">MMEVNRKNMTPKEFIKKYKPFALETERKTGISAIFILAQSALETGWGQHAPGNMMFGVKAKAGTPPEKRQLVVTKEVLSSPNVAFPEIIRVTKRADGNYLYEVKDWFRKYDSPEESFTDHANLFVNNKRYAKALLVRSDPYKFAEGVANAGYATEPTYAERLKGVIDTVKKNDN</sequence>
<feature type="domain" description="Mannosyl-glycoprotein endo-beta-N-acetylglucosamidase-like" evidence="2">
    <location>
        <begin position="6"/>
        <end position="172"/>
    </location>
</feature>
<proteinExistence type="predicted"/>
<dbReference type="SMART" id="SM00047">
    <property type="entry name" value="LYZ2"/>
    <property type="match status" value="1"/>
</dbReference>
<evidence type="ECO:0000259" key="2">
    <source>
        <dbReference type="SMART" id="SM00047"/>
    </source>
</evidence>
<dbReference type="InterPro" id="IPR051056">
    <property type="entry name" value="Glycosyl_Hydrolase_73"/>
</dbReference>
<protein>
    <submittedName>
        <fullName evidence="3">Muramidase (Flagellum-specific)</fullName>
    </submittedName>
</protein>
<evidence type="ECO:0000256" key="1">
    <source>
        <dbReference type="ARBA" id="ARBA00022801"/>
    </source>
</evidence>
<dbReference type="Pfam" id="PF01832">
    <property type="entry name" value="Glucosaminidase"/>
    <property type="match status" value="1"/>
</dbReference>
<keyword evidence="1" id="KW-0378">Hydrolase</keyword>
<accession>A0A8S5SKQ1</accession>
<dbReference type="PANTHER" id="PTHR33308">
    <property type="entry name" value="PEPTIDOGLYCAN HYDROLASE FLGJ"/>
    <property type="match status" value="1"/>
</dbReference>
<dbReference type="GO" id="GO:0004040">
    <property type="term" value="F:amidase activity"/>
    <property type="evidence" value="ECO:0007669"/>
    <property type="project" value="InterPro"/>
</dbReference>
<organism evidence="3">
    <name type="scientific">Siphoviridae sp. ct3ka12</name>
    <dbReference type="NCBI Taxonomy" id="2827771"/>
    <lineage>
        <taxon>Viruses</taxon>
        <taxon>Duplodnaviria</taxon>
        <taxon>Heunggongvirae</taxon>
        <taxon>Uroviricota</taxon>
        <taxon>Caudoviricetes</taxon>
    </lineage>
</organism>
<dbReference type="Gene3D" id="1.10.530.10">
    <property type="match status" value="1"/>
</dbReference>
<dbReference type="PANTHER" id="PTHR33308:SF9">
    <property type="entry name" value="PEPTIDOGLYCAN HYDROLASE FLGJ"/>
    <property type="match status" value="1"/>
</dbReference>
<name>A0A8S5SKQ1_9CAUD</name>
<dbReference type="EMBL" id="BK032619">
    <property type="protein sequence ID" value="DAF51629.1"/>
    <property type="molecule type" value="Genomic_DNA"/>
</dbReference>
<reference evidence="3" key="1">
    <citation type="journal article" date="2021" name="Proc. Natl. Acad. Sci. U.S.A.">
        <title>A Catalog of Tens of Thousands of Viruses from Human Metagenomes Reveals Hidden Associations with Chronic Diseases.</title>
        <authorList>
            <person name="Tisza M.J."/>
            <person name="Buck C.B."/>
        </authorList>
    </citation>
    <scope>NUCLEOTIDE SEQUENCE</scope>
    <source>
        <strain evidence="3">Ct3ka12</strain>
    </source>
</reference>
<dbReference type="InterPro" id="IPR002901">
    <property type="entry name" value="MGlyc_endo_b_GlcNAc-like_dom"/>
</dbReference>
<evidence type="ECO:0000313" key="3">
    <source>
        <dbReference type="EMBL" id="DAF51629.1"/>
    </source>
</evidence>